<dbReference type="GO" id="GO:0052657">
    <property type="term" value="F:guanine phosphoribosyltransferase activity"/>
    <property type="evidence" value="ECO:0007669"/>
    <property type="project" value="UniProtKB-ARBA"/>
</dbReference>
<reference evidence="19" key="3">
    <citation type="submission" date="2016-11" db="EMBL/GenBank/DDBJ databases">
        <authorList>
            <person name="Varghese N."/>
            <person name="Submissions S."/>
        </authorList>
    </citation>
    <scope>NUCLEOTIDE SEQUENCE</scope>
    <source>
        <strain evidence="19">DSM 1682</strain>
    </source>
</reference>
<evidence type="ECO:0000256" key="3">
    <source>
        <dbReference type="ARBA" id="ARBA00004496"/>
    </source>
</evidence>
<keyword evidence="13 16" id="KW-0460">Magnesium</keyword>
<dbReference type="Proteomes" id="UP000184204">
    <property type="component" value="Unassembled WGS sequence"/>
</dbReference>
<dbReference type="CDD" id="cd06223">
    <property type="entry name" value="PRTases_typeI"/>
    <property type="match status" value="1"/>
</dbReference>
<dbReference type="InterPro" id="IPR050408">
    <property type="entry name" value="HGPRT"/>
</dbReference>
<evidence type="ECO:0000256" key="5">
    <source>
        <dbReference type="ARBA" id="ARBA00004676"/>
    </source>
</evidence>
<evidence type="ECO:0000259" key="17">
    <source>
        <dbReference type="Pfam" id="PF00156"/>
    </source>
</evidence>
<sequence>MKERVEVMISADAISKRLEEMAEQIYEDFGGEQVELVCVLKGAVMTLTELSKRLKMPVTMSFMDVSSYGNGTESTGKIKILRDLDEDISGKNVLLIEDIIDSGRTLSHLRDLLLKREPKAFKICTLLDKPDRRVADVPVDYVGFTIPDAFVVGYGLDYAQRYRNLNYVGVLHFDEE</sequence>
<comment type="catalytic activity">
    <reaction evidence="14">
        <text>GMP + diphosphate = guanine + 5-phospho-alpha-D-ribose 1-diphosphate</text>
        <dbReference type="Rhea" id="RHEA:25424"/>
        <dbReference type="ChEBI" id="CHEBI:16235"/>
        <dbReference type="ChEBI" id="CHEBI:33019"/>
        <dbReference type="ChEBI" id="CHEBI:58017"/>
        <dbReference type="ChEBI" id="CHEBI:58115"/>
        <dbReference type="EC" id="2.4.2.8"/>
    </reaction>
    <physiologicalReaction direction="right-to-left" evidence="14">
        <dbReference type="Rhea" id="RHEA:25426"/>
    </physiologicalReaction>
</comment>
<dbReference type="PANTHER" id="PTHR43340">
    <property type="entry name" value="HYPOXANTHINE-GUANINE PHOSPHORIBOSYLTRANSFERASE"/>
    <property type="match status" value="1"/>
</dbReference>
<dbReference type="GO" id="GO:0006178">
    <property type="term" value="P:guanine salvage"/>
    <property type="evidence" value="ECO:0007669"/>
    <property type="project" value="TreeGrafter"/>
</dbReference>
<evidence type="ECO:0000256" key="10">
    <source>
        <dbReference type="ARBA" id="ARBA00022723"/>
    </source>
</evidence>
<dbReference type="PANTHER" id="PTHR43340:SF1">
    <property type="entry name" value="HYPOXANTHINE PHOSPHORIBOSYLTRANSFERASE"/>
    <property type="match status" value="1"/>
</dbReference>
<reference evidence="18 20" key="1">
    <citation type="journal article" date="2016" name="Genome Announc.">
        <title>Complete Genome Sequence of the Amino Acid-Fermenting Clostridium propionicum X2 (DSM 1682).</title>
        <authorList>
            <person name="Poehlein A."/>
            <person name="Schlien K."/>
            <person name="Chowdhury N.P."/>
            <person name="Gottschalk G."/>
            <person name="Buckel W."/>
            <person name="Daniel R."/>
        </authorList>
    </citation>
    <scope>NUCLEOTIDE SEQUENCE [LARGE SCALE GENOMIC DNA]</scope>
    <source>
        <strain evidence="18 20">X2</strain>
    </source>
</reference>
<organism evidence="19 21">
    <name type="scientific">Anaerotignum propionicum DSM 1682</name>
    <dbReference type="NCBI Taxonomy" id="991789"/>
    <lineage>
        <taxon>Bacteria</taxon>
        <taxon>Bacillati</taxon>
        <taxon>Bacillota</taxon>
        <taxon>Clostridia</taxon>
        <taxon>Lachnospirales</taxon>
        <taxon>Anaerotignaceae</taxon>
        <taxon>Anaerotignum</taxon>
    </lineage>
</organism>
<name>A0A0X8VEP3_ANAPI</name>
<evidence type="ECO:0000256" key="13">
    <source>
        <dbReference type="ARBA" id="ARBA00022842"/>
    </source>
</evidence>
<dbReference type="KEGG" id="cpro:CPRO_27510"/>
<dbReference type="AlphaFoldDB" id="A0A0X8VEP3"/>
<dbReference type="NCBIfam" id="TIGR01203">
    <property type="entry name" value="HGPRTase"/>
    <property type="match status" value="1"/>
</dbReference>
<keyword evidence="20" id="KW-1185">Reference proteome</keyword>
<evidence type="ECO:0000313" key="21">
    <source>
        <dbReference type="Proteomes" id="UP000184204"/>
    </source>
</evidence>
<dbReference type="GO" id="GO:0005829">
    <property type="term" value="C:cytosol"/>
    <property type="evidence" value="ECO:0007669"/>
    <property type="project" value="TreeGrafter"/>
</dbReference>
<comment type="pathway">
    <text evidence="4 16">Purine metabolism; IMP biosynthesis via salvage pathway; IMP from hypoxanthine: step 1/1.</text>
</comment>
<dbReference type="Pfam" id="PF00156">
    <property type="entry name" value="Pribosyltran"/>
    <property type="match status" value="1"/>
</dbReference>
<keyword evidence="10 16" id="KW-0479">Metal-binding</keyword>
<reference evidence="20" key="2">
    <citation type="submission" date="2016-01" db="EMBL/GenBank/DDBJ databases">
        <authorList>
            <person name="Poehlein A."/>
            <person name="Schlien K."/>
            <person name="Gottschalk G."/>
            <person name="Buckel W."/>
            <person name="Daniel R."/>
        </authorList>
    </citation>
    <scope>NUCLEOTIDE SEQUENCE [LARGE SCALE GENOMIC DNA]</scope>
    <source>
        <strain evidence="20">X2</strain>
    </source>
</reference>
<dbReference type="GO" id="GO:0000166">
    <property type="term" value="F:nucleotide binding"/>
    <property type="evidence" value="ECO:0007669"/>
    <property type="project" value="UniProtKB-KW"/>
</dbReference>
<dbReference type="GO" id="GO:0046100">
    <property type="term" value="P:hypoxanthine metabolic process"/>
    <property type="evidence" value="ECO:0007669"/>
    <property type="project" value="TreeGrafter"/>
</dbReference>
<evidence type="ECO:0000313" key="18">
    <source>
        <dbReference type="EMBL" id="AMJ42297.1"/>
    </source>
</evidence>
<dbReference type="InterPro" id="IPR029057">
    <property type="entry name" value="PRTase-like"/>
</dbReference>
<dbReference type="Gene3D" id="3.40.50.2020">
    <property type="match status" value="1"/>
</dbReference>
<keyword evidence="9 16" id="KW-0808">Transferase</keyword>
<comment type="similarity">
    <text evidence="6 16">Belongs to the purine/pyrimidine phosphoribosyltransferase family.</text>
</comment>
<proteinExistence type="inferred from homology"/>
<dbReference type="EMBL" id="FQUA01000003">
    <property type="protein sequence ID" value="SHE55800.1"/>
    <property type="molecule type" value="Genomic_DNA"/>
</dbReference>
<keyword evidence="8 16" id="KW-0328">Glycosyltransferase</keyword>
<dbReference type="GO" id="GO:0006166">
    <property type="term" value="P:purine ribonucleoside salvage"/>
    <property type="evidence" value="ECO:0007669"/>
    <property type="project" value="UniProtKB-KW"/>
</dbReference>
<feature type="domain" description="Phosphoribosyltransferase" evidence="17">
    <location>
        <begin position="13"/>
        <end position="158"/>
    </location>
</feature>
<evidence type="ECO:0000256" key="2">
    <source>
        <dbReference type="ARBA" id="ARBA00002049"/>
    </source>
</evidence>
<comment type="cofactor">
    <cofactor evidence="1 16">
        <name>Mg(2+)</name>
        <dbReference type="ChEBI" id="CHEBI:18420"/>
    </cofactor>
</comment>
<evidence type="ECO:0000256" key="9">
    <source>
        <dbReference type="ARBA" id="ARBA00022679"/>
    </source>
</evidence>
<comment type="pathway">
    <text evidence="5">Purine metabolism; GMP biosynthesis via salvage pathway; GMP from guanine: step 1/1.</text>
</comment>
<evidence type="ECO:0000256" key="15">
    <source>
        <dbReference type="ARBA" id="ARBA00049402"/>
    </source>
</evidence>
<accession>A0A0X8VEP3</accession>
<dbReference type="EC" id="2.4.2.8" evidence="16"/>
<dbReference type="GO" id="GO:0004422">
    <property type="term" value="F:hypoxanthine phosphoribosyltransferase activity"/>
    <property type="evidence" value="ECO:0007669"/>
    <property type="project" value="InterPro"/>
</dbReference>
<keyword evidence="7 16" id="KW-0963">Cytoplasm</keyword>
<evidence type="ECO:0000256" key="6">
    <source>
        <dbReference type="ARBA" id="ARBA00008391"/>
    </source>
</evidence>
<dbReference type="GO" id="GO:0032263">
    <property type="term" value="P:GMP salvage"/>
    <property type="evidence" value="ECO:0007669"/>
    <property type="project" value="TreeGrafter"/>
</dbReference>
<keyword evidence="12 16" id="KW-0547">Nucleotide-binding</keyword>
<comment type="function">
    <text evidence="2">Purine salvage pathway enzyme that catalyzes the transfer of the ribosyl-5-phosphate group from 5-phospho-alpha-D-ribose 1-diphosphate (PRPP) to the N9 position of the 6-oxopurines hypoxanthine and guanine to form the corresponding ribonucleotides IMP (inosine 5'-monophosphate) and GMP (guanosine 5'-monophosphate), with the release of PPi.</text>
</comment>
<dbReference type="FunFam" id="3.40.50.2020:FF:000006">
    <property type="entry name" value="Hypoxanthine phosphoribosyltransferase"/>
    <property type="match status" value="1"/>
</dbReference>
<evidence type="ECO:0000256" key="4">
    <source>
        <dbReference type="ARBA" id="ARBA00004669"/>
    </source>
</evidence>
<dbReference type="OrthoDB" id="9802824at2"/>
<comment type="subcellular location">
    <subcellularLocation>
        <location evidence="3 16">Cytoplasm</location>
    </subcellularLocation>
</comment>
<gene>
    <name evidence="18" type="primary">hpt</name>
    <name evidence="18" type="ORF">CPRO_27510</name>
    <name evidence="19" type="ORF">SAMN02745151_01115</name>
</gene>
<comment type="catalytic activity">
    <reaction evidence="15">
        <text>IMP + diphosphate = hypoxanthine + 5-phospho-alpha-D-ribose 1-diphosphate</text>
        <dbReference type="Rhea" id="RHEA:17973"/>
        <dbReference type="ChEBI" id="CHEBI:17368"/>
        <dbReference type="ChEBI" id="CHEBI:33019"/>
        <dbReference type="ChEBI" id="CHEBI:58017"/>
        <dbReference type="ChEBI" id="CHEBI:58053"/>
        <dbReference type="EC" id="2.4.2.8"/>
    </reaction>
    <physiologicalReaction direction="right-to-left" evidence="15">
        <dbReference type="Rhea" id="RHEA:17975"/>
    </physiologicalReaction>
</comment>
<evidence type="ECO:0000256" key="8">
    <source>
        <dbReference type="ARBA" id="ARBA00022676"/>
    </source>
</evidence>
<dbReference type="Proteomes" id="UP000068026">
    <property type="component" value="Chromosome"/>
</dbReference>
<dbReference type="EMBL" id="CP014223">
    <property type="protein sequence ID" value="AMJ42297.1"/>
    <property type="molecule type" value="Genomic_DNA"/>
</dbReference>
<dbReference type="GO" id="GO:0032264">
    <property type="term" value="P:IMP salvage"/>
    <property type="evidence" value="ECO:0007669"/>
    <property type="project" value="UniProtKB-UniPathway"/>
</dbReference>
<reference evidence="21" key="4">
    <citation type="submission" date="2016-11" db="EMBL/GenBank/DDBJ databases">
        <authorList>
            <person name="Jaros S."/>
            <person name="Januszkiewicz K."/>
            <person name="Wedrychowicz H."/>
        </authorList>
    </citation>
    <scope>NUCLEOTIDE SEQUENCE [LARGE SCALE GENOMIC DNA]</scope>
    <source>
        <strain evidence="21">DSM 1682</strain>
    </source>
</reference>
<dbReference type="SUPFAM" id="SSF53271">
    <property type="entry name" value="PRTase-like"/>
    <property type="match status" value="1"/>
</dbReference>
<evidence type="ECO:0000256" key="12">
    <source>
        <dbReference type="ARBA" id="ARBA00022741"/>
    </source>
</evidence>
<keyword evidence="11 16" id="KW-0660">Purine salvage</keyword>
<evidence type="ECO:0000313" key="20">
    <source>
        <dbReference type="Proteomes" id="UP000068026"/>
    </source>
</evidence>
<dbReference type="InterPro" id="IPR005904">
    <property type="entry name" value="Hxn_phspho_trans"/>
</dbReference>
<dbReference type="RefSeq" id="WP_066052901.1">
    <property type="nucleotide sequence ID" value="NZ_CP014223.1"/>
</dbReference>
<evidence type="ECO:0000313" key="19">
    <source>
        <dbReference type="EMBL" id="SHE55800.1"/>
    </source>
</evidence>
<protein>
    <recommendedName>
        <fullName evidence="16">Hypoxanthine phosphoribosyltransferase</fullName>
        <ecNumber evidence="16">2.4.2.8</ecNumber>
    </recommendedName>
</protein>
<evidence type="ECO:0000256" key="7">
    <source>
        <dbReference type="ARBA" id="ARBA00022490"/>
    </source>
</evidence>
<evidence type="ECO:0000256" key="11">
    <source>
        <dbReference type="ARBA" id="ARBA00022726"/>
    </source>
</evidence>
<dbReference type="InterPro" id="IPR000836">
    <property type="entry name" value="PRTase_dom"/>
</dbReference>
<evidence type="ECO:0000256" key="1">
    <source>
        <dbReference type="ARBA" id="ARBA00001946"/>
    </source>
</evidence>
<evidence type="ECO:0000256" key="14">
    <source>
        <dbReference type="ARBA" id="ARBA00048811"/>
    </source>
</evidence>
<evidence type="ECO:0000256" key="16">
    <source>
        <dbReference type="RuleBase" id="RU364099"/>
    </source>
</evidence>
<dbReference type="GO" id="GO:0000287">
    <property type="term" value="F:magnesium ion binding"/>
    <property type="evidence" value="ECO:0007669"/>
    <property type="project" value="TreeGrafter"/>
</dbReference>